<reference evidence="1" key="2">
    <citation type="submission" date="2014-02" db="EMBL/GenBank/DDBJ databases">
        <title>Annotation of the Genome Sequence of Fusarium oxysporum HDV247.</title>
        <authorList>
            <consortium name="The Broad Institute Genomics Platform"/>
            <person name="Ma L.-J."/>
            <person name="Corby-Kistler H."/>
            <person name="Broz K."/>
            <person name="Gale L.R."/>
            <person name="Jonkers W."/>
            <person name="O'Donnell K."/>
            <person name="Ploetz R."/>
            <person name="Steinberg C."/>
            <person name="Schwartz D.C."/>
            <person name="VanEtten H."/>
            <person name="Zhou S."/>
            <person name="Young S.K."/>
            <person name="Zeng Q."/>
            <person name="Gargeya S."/>
            <person name="Fitzgerald M."/>
            <person name="Abouelleil A."/>
            <person name="Alvarado L."/>
            <person name="Chapman S.B."/>
            <person name="Gainer-Dewar J."/>
            <person name="Goldberg J."/>
            <person name="Griggs A."/>
            <person name="Gujja S."/>
            <person name="Hansen M."/>
            <person name="Howarth C."/>
            <person name="Imamovic A."/>
            <person name="Ireland A."/>
            <person name="Larimer J."/>
            <person name="McCowan C."/>
            <person name="Murphy C."/>
            <person name="Pearson M."/>
            <person name="Poon T.W."/>
            <person name="Priest M."/>
            <person name="Roberts A."/>
            <person name="Saif S."/>
            <person name="Shea T."/>
            <person name="Sykes S."/>
            <person name="Wortman J."/>
            <person name="Nusbaum C."/>
            <person name="Birren B."/>
        </authorList>
    </citation>
    <scope>NUCLEOTIDE SEQUENCE</scope>
    <source>
        <strain evidence="1">HDV247</strain>
    </source>
</reference>
<dbReference type="Gene3D" id="3.40.50.12780">
    <property type="entry name" value="N-terminal domain of ligase-like"/>
    <property type="match status" value="1"/>
</dbReference>
<dbReference type="InterPro" id="IPR042099">
    <property type="entry name" value="ANL_N_sf"/>
</dbReference>
<gene>
    <name evidence="1" type="ORF">FOVG_19251</name>
</gene>
<dbReference type="AlphaFoldDB" id="W9N9D0"/>
<evidence type="ECO:0008006" key="2">
    <source>
        <dbReference type="Google" id="ProtNLM"/>
    </source>
</evidence>
<dbReference type="Proteomes" id="UP000030751">
    <property type="component" value="Unassembled WGS sequence"/>
</dbReference>
<dbReference type="EMBL" id="KI981266">
    <property type="protein sequence ID" value="EXA29244.1"/>
    <property type="molecule type" value="Genomic_DNA"/>
</dbReference>
<dbReference type="HOGENOM" id="CLU_2184064_0_0_1"/>
<protein>
    <recommendedName>
        <fullName evidence="2">AMP-dependent synthetase/ligase domain-containing protein</fullName>
    </recommendedName>
</protein>
<reference evidence="1" key="1">
    <citation type="submission" date="2011-10" db="EMBL/GenBank/DDBJ databases">
        <title>The Genome Sequence of Fusarium oxysporum HDV247.</title>
        <authorList>
            <consortium name="The Broad Institute Genome Sequencing Platform"/>
            <person name="Ma L.-J."/>
            <person name="Gale L.R."/>
            <person name="Schwartz D.C."/>
            <person name="Zhou S."/>
            <person name="Corby-Kistler H."/>
            <person name="Young S.K."/>
            <person name="Zeng Q."/>
            <person name="Gargeya S."/>
            <person name="Fitzgerald M."/>
            <person name="Haas B."/>
            <person name="Abouelleil A."/>
            <person name="Alvarado L."/>
            <person name="Arachchi H.M."/>
            <person name="Berlin A."/>
            <person name="Brown A."/>
            <person name="Chapman S.B."/>
            <person name="Chen Z."/>
            <person name="Dunbar C."/>
            <person name="Freedman E."/>
            <person name="Gearin G."/>
            <person name="Goldberg J."/>
            <person name="Griggs A."/>
            <person name="Gujja S."/>
            <person name="Heiman D."/>
            <person name="Howarth C."/>
            <person name="Larson L."/>
            <person name="Lui A."/>
            <person name="MacDonald P.J.P."/>
            <person name="Montmayeur A."/>
            <person name="Murphy C."/>
            <person name="Neiman D."/>
            <person name="Pearson M."/>
            <person name="Priest M."/>
            <person name="Roberts A."/>
            <person name="Saif S."/>
            <person name="Shea T."/>
            <person name="Shenoy N."/>
            <person name="Sisk P."/>
            <person name="Stolte C."/>
            <person name="Sykes S."/>
            <person name="Wortman J."/>
            <person name="Nusbaum C."/>
            <person name="Birren B."/>
        </authorList>
    </citation>
    <scope>NUCLEOTIDE SEQUENCE [LARGE SCALE GENOMIC DNA]</scope>
    <source>
        <strain evidence="1">HDV247</strain>
    </source>
</reference>
<sequence length="109" mass="11726">MSVVNPKLPQDPYLLDFIHASQNLPPDHVIVVDHETGARATIADLITAVCEYRVKLGEELGTDILAAIRKGEEDFIATIFPPGYDFLVAFLAGLSLGAGLVPLSTKLLP</sequence>
<proteinExistence type="predicted"/>
<name>W9N9D0_FUSOX</name>
<evidence type="ECO:0000313" key="1">
    <source>
        <dbReference type="EMBL" id="EXA29244.1"/>
    </source>
</evidence>
<accession>W9N9D0</accession>
<dbReference type="OrthoDB" id="6614653at2759"/>
<organism evidence="1">
    <name type="scientific">Fusarium oxysporum f. sp. pisi HDV247</name>
    <dbReference type="NCBI Taxonomy" id="1080344"/>
    <lineage>
        <taxon>Eukaryota</taxon>
        <taxon>Fungi</taxon>
        <taxon>Dikarya</taxon>
        <taxon>Ascomycota</taxon>
        <taxon>Pezizomycotina</taxon>
        <taxon>Sordariomycetes</taxon>
        <taxon>Hypocreomycetidae</taxon>
        <taxon>Hypocreales</taxon>
        <taxon>Nectriaceae</taxon>
        <taxon>Fusarium</taxon>
        <taxon>Fusarium oxysporum species complex</taxon>
    </lineage>
</organism>
<dbReference type="SUPFAM" id="SSF56801">
    <property type="entry name" value="Acetyl-CoA synthetase-like"/>
    <property type="match status" value="1"/>
</dbReference>